<name>A0A8S1URY8_PAROT</name>
<organism evidence="2 3">
    <name type="scientific">Paramecium octaurelia</name>
    <dbReference type="NCBI Taxonomy" id="43137"/>
    <lineage>
        <taxon>Eukaryota</taxon>
        <taxon>Sar</taxon>
        <taxon>Alveolata</taxon>
        <taxon>Ciliophora</taxon>
        <taxon>Intramacronucleata</taxon>
        <taxon>Oligohymenophorea</taxon>
        <taxon>Peniculida</taxon>
        <taxon>Parameciidae</taxon>
        <taxon>Paramecium</taxon>
    </lineage>
</organism>
<keyword evidence="1" id="KW-0175">Coiled coil</keyword>
<dbReference type="Proteomes" id="UP000683925">
    <property type="component" value="Unassembled WGS sequence"/>
</dbReference>
<reference evidence="2" key="1">
    <citation type="submission" date="2021-01" db="EMBL/GenBank/DDBJ databases">
        <authorList>
            <consortium name="Genoscope - CEA"/>
            <person name="William W."/>
        </authorList>
    </citation>
    <scope>NUCLEOTIDE SEQUENCE</scope>
</reference>
<gene>
    <name evidence="2" type="ORF">POCTA_138.1.T0490262</name>
</gene>
<evidence type="ECO:0000313" key="2">
    <source>
        <dbReference type="EMBL" id="CAD8167214.1"/>
    </source>
</evidence>
<dbReference type="OMA" id="QLMINNH"/>
<sequence>MILKIRQLFSTIAEPVSGGRQWLKFFQNSTGIQINIERSLKNEASENLNYYVRQNYKTFNQEQLFQAYIKKDLQFEIQKQVQMEVLERFVADQMNFSENMLITYLNKEAQLLPAYYSVIAQNLLLNGLKIFDQLNIYQQIEYMRLSLQSGLLHPDILQKFFQNLKIDDQFIDSLSLLQFRNIMTLFEYCAISPYELGLQAGFIDYLFNKYIQKLSNFELVASEIMKYEFSQLMINNHLSFLSEEQYSEIKIAYAKILEKMFNKNYNFIVHRNLNSKDVAKKLLWVYSPDDFKLIQKPLNHIITNTIYQGEFKADHVIYALPLYFKYFSPQLYYISLKQCQKSSSIYKTSKNDIKQIMYLLNSNSLKGFRSIMSDQTMLDDADNFIRNTLINYLTNVKDEELLIFEDALNPNMEQEADFEFNDAEYSEILPYYQNNNKNLETQNHINQRQFITNLTQKFNVLQITLHKNGFQRISYSKTNKRVSILEPMLNYIETLYYTSILVPDFQPQTKVFKTPQILKLINNLIYLPNLLEHLVQVNQIWPNLFNDELKSIINTNKTKIDEIYNTCQDSQEFIDKVEQQIKKSELEKSRKQQYRNRTYQGFLQIFNFVRPKPHIKLSPILKNPFEEFTIEETYSNLERNLYWKLSQRSENVIQHTHFKELVWQALKLDKNQWMMNYSDFPHLADFACPKQKVVVFLEEYPRLIRGLHKVYTADTERAAEYFSRLGYQVVFIDYNVYHPDTEQLLNILKQKFVFRYN</sequence>
<evidence type="ECO:0000256" key="1">
    <source>
        <dbReference type="SAM" id="Coils"/>
    </source>
</evidence>
<dbReference type="OrthoDB" id="298898at2759"/>
<dbReference type="AlphaFoldDB" id="A0A8S1URY8"/>
<dbReference type="EMBL" id="CAJJDP010000049">
    <property type="protein sequence ID" value="CAD8167214.1"/>
    <property type="molecule type" value="Genomic_DNA"/>
</dbReference>
<feature type="coiled-coil region" evidence="1">
    <location>
        <begin position="567"/>
        <end position="594"/>
    </location>
</feature>
<protein>
    <submittedName>
        <fullName evidence="2">Uncharacterized protein</fullName>
    </submittedName>
</protein>
<comment type="caution">
    <text evidence="2">The sequence shown here is derived from an EMBL/GenBank/DDBJ whole genome shotgun (WGS) entry which is preliminary data.</text>
</comment>
<accession>A0A8S1URY8</accession>
<proteinExistence type="predicted"/>
<evidence type="ECO:0000313" key="3">
    <source>
        <dbReference type="Proteomes" id="UP000683925"/>
    </source>
</evidence>
<keyword evidence="3" id="KW-1185">Reference proteome</keyword>